<feature type="domain" description="ABC transporter" evidence="9">
    <location>
        <begin position="381"/>
        <end position="615"/>
    </location>
</feature>
<dbReference type="InterPro" id="IPR003439">
    <property type="entry name" value="ABC_transporter-like_ATP-bd"/>
</dbReference>
<dbReference type="Gene3D" id="3.40.50.300">
    <property type="entry name" value="P-loop containing nucleotide triphosphate hydrolases"/>
    <property type="match status" value="1"/>
</dbReference>
<dbReference type="Pfam" id="PF00664">
    <property type="entry name" value="ABC_membrane"/>
    <property type="match status" value="1"/>
</dbReference>
<keyword evidence="2" id="KW-0813">Transport</keyword>
<evidence type="ECO:0000313" key="12">
    <source>
        <dbReference type="Proteomes" id="UP000255523"/>
    </source>
</evidence>
<dbReference type="InterPro" id="IPR027417">
    <property type="entry name" value="P-loop_NTPase"/>
</dbReference>
<dbReference type="CDD" id="cd03254">
    <property type="entry name" value="ABCC_Glucan_exporter_like"/>
    <property type="match status" value="1"/>
</dbReference>
<dbReference type="PROSITE" id="PS51257">
    <property type="entry name" value="PROKAR_LIPOPROTEIN"/>
    <property type="match status" value="1"/>
</dbReference>
<dbReference type="Pfam" id="PF00005">
    <property type="entry name" value="ABC_tran"/>
    <property type="match status" value="1"/>
</dbReference>
<evidence type="ECO:0000313" key="11">
    <source>
        <dbReference type="EMBL" id="SUO04108.1"/>
    </source>
</evidence>
<dbReference type="Gene3D" id="1.20.1560.10">
    <property type="entry name" value="ABC transporter type 1, transmembrane domain"/>
    <property type="match status" value="1"/>
</dbReference>
<feature type="transmembrane region" description="Helical" evidence="8">
    <location>
        <begin position="172"/>
        <end position="189"/>
    </location>
</feature>
<evidence type="ECO:0000256" key="7">
    <source>
        <dbReference type="ARBA" id="ARBA00023136"/>
    </source>
</evidence>
<dbReference type="EMBL" id="UHFX01000003">
    <property type="protein sequence ID" value="SUO04108.1"/>
    <property type="molecule type" value="Genomic_DNA"/>
</dbReference>
<keyword evidence="3 8" id="KW-0812">Transmembrane</keyword>
<keyword evidence="6 8" id="KW-1133">Transmembrane helix</keyword>
<sequence length="620" mass="68792">MNKTKNNGLSRIIKVTISNYKLACFFILIFILISCFANVYGSTFLKDLIDVYIVPMLSQDTPDFEPLVQALLTLLSIYVAGILCTYLYNRILLNVALGTLRDTRDHLFEHMETLPIGYFDTHAHGDIMSIYTNDTDTLRQLLTMAVPQMIVSIVTMISVLISMLILDIPLTIVAIVMAVIMIIVSRFITSRSGRYFRAQQDDLGKVNGFIEEMVEGSKVIKVFCHEEQSLKDFNVVNDQLFKASANANMFANILMPIIGNLGYLSYVLTAIIGSLLALNGIGGLTLGTIAAFLQLNRSFNNPIGQISQQINSVVMAAAGASRIFELIDTPSEVDDGKVTLTNVEIHEDGSLSETDKNTGHWCWRHPREDGSVELVPLKGDVRFHDVIFGYNEKKTILHDINLFAKPGEKIAFVGATGAGKTTITNLINRFYDIQNGSITYDGIDIKLIKKDDLRRSLGIVLQDTNLFTGTIMDNIRYGKLDATDDECIKAAKLANAHEFIKHLDHGYQTMITGSGTSLSQGQKQLLSIARAAVANPPVLILDEATSSIDTHTERIVQDGMDKLMQGRTVFVIAHRLSTIQNSDAIMVLENGRIIERGSHDDLIQQKGTYYQLYTGAFELE</sequence>
<keyword evidence="12" id="KW-1185">Reference proteome</keyword>
<dbReference type="PANTHER" id="PTHR24221:SF654">
    <property type="entry name" value="ATP-BINDING CASSETTE SUB-FAMILY B MEMBER 6"/>
    <property type="match status" value="1"/>
</dbReference>
<dbReference type="FunFam" id="3.40.50.300:FF:000287">
    <property type="entry name" value="Multidrug ABC transporter ATP-binding protein"/>
    <property type="match status" value="1"/>
</dbReference>
<dbReference type="GO" id="GO:0005524">
    <property type="term" value="F:ATP binding"/>
    <property type="evidence" value="ECO:0007669"/>
    <property type="project" value="UniProtKB-KW"/>
</dbReference>
<organism evidence="11 12">
    <name type="scientific">Faecalicoccus pleomorphus</name>
    <dbReference type="NCBI Taxonomy" id="1323"/>
    <lineage>
        <taxon>Bacteria</taxon>
        <taxon>Bacillati</taxon>
        <taxon>Bacillota</taxon>
        <taxon>Erysipelotrichia</taxon>
        <taxon>Erysipelotrichales</taxon>
        <taxon>Erysipelotrichaceae</taxon>
        <taxon>Faecalicoccus</taxon>
    </lineage>
</organism>
<dbReference type="EC" id="3.6.3.-" evidence="11"/>
<feature type="transmembrane region" description="Helical" evidence="8">
    <location>
        <begin position="20"/>
        <end position="40"/>
    </location>
</feature>
<keyword evidence="7 8" id="KW-0472">Membrane</keyword>
<reference evidence="11 12" key="1">
    <citation type="submission" date="2018-06" db="EMBL/GenBank/DDBJ databases">
        <authorList>
            <consortium name="Pathogen Informatics"/>
            <person name="Doyle S."/>
        </authorList>
    </citation>
    <scope>NUCLEOTIDE SEQUENCE [LARGE SCALE GENOMIC DNA]</scope>
    <source>
        <strain evidence="11 12">NCTC11087</strain>
    </source>
</reference>
<dbReference type="AlphaFoldDB" id="A0A380LJW1"/>
<comment type="subcellular location">
    <subcellularLocation>
        <location evidence="1">Cell membrane</location>
        <topology evidence="1">Multi-pass membrane protein</topology>
    </subcellularLocation>
</comment>
<dbReference type="GO" id="GO:0016887">
    <property type="term" value="F:ATP hydrolysis activity"/>
    <property type="evidence" value="ECO:0007669"/>
    <property type="project" value="InterPro"/>
</dbReference>
<keyword evidence="4" id="KW-0547">Nucleotide-binding</keyword>
<dbReference type="PANTHER" id="PTHR24221">
    <property type="entry name" value="ATP-BINDING CASSETTE SUB-FAMILY B"/>
    <property type="match status" value="1"/>
</dbReference>
<protein>
    <submittedName>
        <fullName evidence="11">ABC transporter</fullName>
        <ecNumber evidence="11">3.6.3.-</ecNumber>
    </submittedName>
</protein>
<dbReference type="RefSeq" id="WP_022790440.1">
    <property type="nucleotide sequence ID" value="NZ_JACJKL010000020.1"/>
</dbReference>
<evidence type="ECO:0000256" key="2">
    <source>
        <dbReference type="ARBA" id="ARBA00022448"/>
    </source>
</evidence>
<dbReference type="GeneID" id="77461971"/>
<evidence type="ECO:0000256" key="5">
    <source>
        <dbReference type="ARBA" id="ARBA00022840"/>
    </source>
</evidence>
<dbReference type="SUPFAM" id="SSF90123">
    <property type="entry name" value="ABC transporter transmembrane region"/>
    <property type="match status" value="1"/>
</dbReference>
<feature type="transmembrane region" description="Helical" evidence="8">
    <location>
        <begin position="149"/>
        <end position="166"/>
    </location>
</feature>
<feature type="domain" description="ABC transmembrane type-1" evidence="10">
    <location>
        <begin position="25"/>
        <end position="315"/>
    </location>
</feature>
<evidence type="ECO:0000256" key="3">
    <source>
        <dbReference type="ARBA" id="ARBA00022692"/>
    </source>
</evidence>
<dbReference type="PROSITE" id="PS50929">
    <property type="entry name" value="ABC_TM1F"/>
    <property type="match status" value="1"/>
</dbReference>
<dbReference type="InterPro" id="IPR017871">
    <property type="entry name" value="ABC_transporter-like_CS"/>
</dbReference>
<evidence type="ECO:0000256" key="6">
    <source>
        <dbReference type="ARBA" id="ARBA00022989"/>
    </source>
</evidence>
<dbReference type="InterPro" id="IPR039421">
    <property type="entry name" value="Type_1_exporter"/>
</dbReference>
<evidence type="ECO:0000256" key="8">
    <source>
        <dbReference type="SAM" id="Phobius"/>
    </source>
</evidence>
<dbReference type="SUPFAM" id="SSF52540">
    <property type="entry name" value="P-loop containing nucleoside triphosphate hydrolases"/>
    <property type="match status" value="1"/>
</dbReference>
<name>A0A380LJW1_9FIRM</name>
<feature type="transmembrane region" description="Helical" evidence="8">
    <location>
        <begin position="67"/>
        <end position="88"/>
    </location>
</feature>
<evidence type="ECO:0000256" key="1">
    <source>
        <dbReference type="ARBA" id="ARBA00004651"/>
    </source>
</evidence>
<keyword evidence="5" id="KW-0067">ATP-binding</keyword>
<dbReference type="CDD" id="cd18547">
    <property type="entry name" value="ABC_6TM_Tm288_like"/>
    <property type="match status" value="1"/>
</dbReference>
<dbReference type="InterPro" id="IPR011527">
    <property type="entry name" value="ABC1_TM_dom"/>
</dbReference>
<keyword evidence="11" id="KW-0378">Hydrolase</keyword>
<dbReference type="PROSITE" id="PS00211">
    <property type="entry name" value="ABC_TRANSPORTER_1"/>
    <property type="match status" value="1"/>
</dbReference>
<dbReference type="GO" id="GO:0005886">
    <property type="term" value="C:plasma membrane"/>
    <property type="evidence" value="ECO:0007669"/>
    <property type="project" value="UniProtKB-SubCell"/>
</dbReference>
<evidence type="ECO:0000259" key="10">
    <source>
        <dbReference type="PROSITE" id="PS50929"/>
    </source>
</evidence>
<dbReference type="Proteomes" id="UP000255523">
    <property type="component" value="Unassembled WGS sequence"/>
</dbReference>
<dbReference type="PROSITE" id="PS50893">
    <property type="entry name" value="ABC_TRANSPORTER_2"/>
    <property type="match status" value="1"/>
</dbReference>
<proteinExistence type="predicted"/>
<dbReference type="SMART" id="SM00382">
    <property type="entry name" value="AAA"/>
    <property type="match status" value="1"/>
</dbReference>
<dbReference type="InterPro" id="IPR036640">
    <property type="entry name" value="ABC1_TM_sf"/>
</dbReference>
<dbReference type="GO" id="GO:0140359">
    <property type="term" value="F:ABC-type transporter activity"/>
    <property type="evidence" value="ECO:0007669"/>
    <property type="project" value="InterPro"/>
</dbReference>
<accession>A0A380LJW1</accession>
<gene>
    <name evidence="11" type="primary">yheH</name>
    <name evidence="11" type="ORF">NCTC11087_01001</name>
</gene>
<evidence type="ECO:0000259" key="9">
    <source>
        <dbReference type="PROSITE" id="PS50893"/>
    </source>
</evidence>
<evidence type="ECO:0000256" key="4">
    <source>
        <dbReference type="ARBA" id="ARBA00022741"/>
    </source>
</evidence>
<dbReference type="OrthoDB" id="9762778at2"/>
<dbReference type="InterPro" id="IPR003593">
    <property type="entry name" value="AAA+_ATPase"/>
</dbReference>